<evidence type="ECO:0000313" key="2">
    <source>
        <dbReference type="Proteomes" id="UP001054837"/>
    </source>
</evidence>
<evidence type="ECO:0008006" key="3">
    <source>
        <dbReference type="Google" id="ProtNLM"/>
    </source>
</evidence>
<sequence>MTNGKYYLIPEATRVHQSSPKVSCRIENRHATTEGRVICPQGTCLGGPHPFKFVSCSAGNGNIKDSVFQTHFQLLKFSFVTLYDKWKILSHPRGYPCPSIFPPKVTCRIENRHATTEGRVICPQGTCLGWAPPIQVCIMLGGKWKYKGQCLSNSFSAFEIQFYDTTPKENGILVYNTSDDSHQNLALSVFQLCRMHLNLIATAWSVD</sequence>
<proteinExistence type="predicted"/>
<name>A0AAV4U2S6_9ARAC</name>
<accession>A0AAV4U2S6</accession>
<reference evidence="1 2" key="1">
    <citation type="submission" date="2021-06" db="EMBL/GenBank/DDBJ databases">
        <title>Caerostris darwini draft genome.</title>
        <authorList>
            <person name="Kono N."/>
            <person name="Arakawa K."/>
        </authorList>
    </citation>
    <scope>NUCLEOTIDE SEQUENCE [LARGE SCALE GENOMIC DNA]</scope>
</reference>
<protein>
    <recommendedName>
        <fullName evidence="3">Sushi domain-containing protein</fullName>
    </recommendedName>
</protein>
<gene>
    <name evidence="1" type="ORF">CDAR_390741</name>
</gene>
<dbReference type="Proteomes" id="UP001054837">
    <property type="component" value="Unassembled WGS sequence"/>
</dbReference>
<organism evidence="1 2">
    <name type="scientific">Caerostris darwini</name>
    <dbReference type="NCBI Taxonomy" id="1538125"/>
    <lineage>
        <taxon>Eukaryota</taxon>
        <taxon>Metazoa</taxon>
        <taxon>Ecdysozoa</taxon>
        <taxon>Arthropoda</taxon>
        <taxon>Chelicerata</taxon>
        <taxon>Arachnida</taxon>
        <taxon>Araneae</taxon>
        <taxon>Araneomorphae</taxon>
        <taxon>Entelegynae</taxon>
        <taxon>Araneoidea</taxon>
        <taxon>Araneidae</taxon>
        <taxon>Caerostris</taxon>
    </lineage>
</organism>
<comment type="caution">
    <text evidence="1">The sequence shown here is derived from an EMBL/GenBank/DDBJ whole genome shotgun (WGS) entry which is preliminary data.</text>
</comment>
<dbReference type="EMBL" id="BPLQ01010628">
    <property type="protein sequence ID" value="GIY52037.1"/>
    <property type="molecule type" value="Genomic_DNA"/>
</dbReference>
<dbReference type="AlphaFoldDB" id="A0AAV4U2S6"/>
<evidence type="ECO:0000313" key="1">
    <source>
        <dbReference type="EMBL" id="GIY52037.1"/>
    </source>
</evidence>
<keyword evidence="2" id="KW-1185">Reference proteome</keyword>